<dbReference type="AlphaFoldDB" id="A0A133NLG4"/>
<dbReference type="GO" id="GO:0005198">
    <property type="term" value="F:structural molecule activity"/>
    <property type="evidence" value="ECO:0007669"/>
    <property type="project" value="InterPro"/>
</dbReference>
<comment type="caution">
    <text evidence="1">The sequence shown here is derived from an EMBL/GenBank/DDBJ whole genome shotgun (WGS) entry which is preliminary data.</text>
</comment>
<organism evidence="1 2">
    <name type="scientific">Fusobacterium equinum</name>
    <dbReference type="NCBI Taxonomy" id="134605"/>
    <lineage>
        <taxon>Bacteria</taxon>
        <taxon>Fusobacteriati</taxon>
        <taxon>Fusobacteriota</taxon>
        <taxon>Fusobacteriia</taxon>
        <taxon>Fusobacteriales</taxon>
        <taxon>Fusobacteriaceae</taxon>
        <taxon>Fusobacterium</taxon>
    </lineage>
</organism>
<protein>
    <submittedName>
        <fullName evidence="1">Phage portal protein, lambda family</fullName>
    </submittedName>
</protein>
<dbReference type="Pfam" id="PF05136">
    <property type="entry name" value="Phage_portal_2"/>
    <property type="match status" value="1"/>
</dbReference>
<dbReference type="GO" id="GO:0019068">
    <property type="term" value="P:virion assembly"/>
    <property type="evidence" value="ECO:0007669"/>
    <property type="project" value="InterPro"/>
</dbReference>
<dbReference type="InterPro" id="IPR006429">
    <property type="entry name" value="Phage_lambda_portal"/>
</dbReference>
<evidence type="ECO:0000313" key="1">
    <source>
        <dbReference type="EMBL" id="KXA17124.1"/>
    </source>
</evidence>
<proteinExistence type="predicted"/>
<reference evidence="2" key="1">
    <citation type="submission" date="2016-01" db="EMBL/GenBank/DDBJ databases">
        <authorList>
            <person name="Mitreva M."/>
            <person name="Pepin K.H."/>
            <person name="Mihindukulasuriya K.A."/>
            <person name="Fulton R."/>
            <person name="Fronick C."/>
            <person name="O'Laughlin M."/>
            <person name="Miner T."/>
            <person name="Herter B."/>
            <person name="Rosa B.A."/>
            <person name="Cordes M."/>
            <person name="Tomlinson C."/>
            <person name="Wollam A."/>
            <person name="Palsikar V.B."/>
            <person name="Mardis E.R."/>
            <person name="Wilson R.K."/>
        </authorList>
    </citation>
    <scope>NUCLEOTIDE SEQUENCE [LARGE SCALE GENOMIC DNA]</scope>
    <source>
        <strain evidence="2">CMW8396</strain>
    </source>
</reference>
<sequence>MKKKKKNNIDIALSRELKLEKQKFEMEAIKYQRQILNYSQTGASTTKIAFRDAYNSIDTTREDIEDNKEILMARSRQLFMGNSVARGAIFKIRTNVVGDGLKLKSRINNSILQLPEEEVERVQKGIENIWKLWADSTECDILGENTFNQIQELAIVTQLLDGECFVQLPYHRRNDDLFDIKVKFLDPAKCKSLEASEYLYEGVEIDDNGVAIAYHFEIKNNENIRIPVYDSTGRKQILKIMERERIGQVRGVPLLASVLEIMAQLTRFSNAELMNAVVSAMFTAFIKQDANTGNSTKLGGVGETFVNKRKPDNTSYRTREVSMGYGNFGVLEPGQDLVFANPNRPNSRFEAFFNAMLKQVGAALEIPFEVLLSSFAASYSASRASLLEVWKMYKRRRKWLSQNFCQPIFEQVIEEAVLKGYINLPGFLENPISKRAYLNAEWYGNAMGQIDPIKEVNASILKVKNGFSTLERESMELNGSDWNENLNQQAIEMRKKKEVGLNANPQSSKKNKE</sequence>
<name>A0A133NLG4_9FUSO</name>
<evidence type="ECO:0000313" key="2">
    <source>
        <dbReference type="Proteomes" id="UP000070617"/>
    </source>
</evidence>
<dbReference type="EMBL" id="LRPX01000002">
    <property type="protein sequence ID" value="KXA17124.1"/>
    <property type="molecule type" value="Genomic_DNA"/>
</dbReference>
<dbReference type="RefSeq" id="WP_005964226.1">
    <property type="nucleotide sequence ID" value="NZ_KQ956508.1"/>
</dbReference>
<keyword evidence="2" id="KW-1185">Reference proteome</keyword>
<dbReference type="Proteomes" id="UP000070617">
    <property type="component" value="Unassembled WGS sequence"/>
</dbReference>
<dbReference type="STRING" id="134605.HMPREF3206_00076"/>
<dbReference type="NCBIfam" id="TIGR01539">
    <property type="entry name" value="portal_lambda"/>
    <property type="match status" value="1"/>
</dbReference>
<dbReference type="PATRIC" id="fig|134605.3.peg.77"/>
<gene>
    <name evidence="1" type="ORF">HMPREF3206_00076</name>
</gene>
<accession>A0A133NLG4</accession>